<evidence type="ECO:0000313" key="4">
    <source>
        <dbReference type="Proteomes" id="UP000622648"/>
    </source>
</evidence>
<dbReference type="Proteomes" id="UP000295684">
    <property type="component" value="Unassembled WGS sequence"/>
</dbReference>
<keyword evidence="4" id="KW-1185">Reference proteome</keyword>
<comment type="caution">
    <text evidence="2">The sequence shown here is derived from an EMBL/GenBank/DDBJ whole genome shotgun (WGS) entry which is preliminary data.</text>
</comment>
<evidence type="ECO:0000313" key="3">
    <source>
        <dbReference type="Proteomes" id="UP000295684"/>
    </source>
</evidence>
<dbReference type="Pfam" id="PF14054">
    <property type="entry name" value="DUF4249"/>
    <property type="match status" value="1"/>
</dbReference>
<dbReference type="Proteomes" id="UP000622648">
    <property type="component" value="Unassembled WGS sequence"/>
</dbReference>
<dbReference type="EMBL" id="BMJO01000003">
    <property type="protein sequence ID" value="GGE52534.1"/>
    <property type="molecule type" value="Genomic_DNA"/>
</dbReference>
<organism evidence="2 3">
    <name type="scientific">Pedobacter psychrotolerans</name>
    <dbReference type="NCBI Taxonomy" id="1843235"/>
    <lineage>
        <taxon>Bacteria</taxon>
        <taxon>Pseudomonadati</taxon>
        <taxon>Bacteroidota</taxon>
        <taxon>Sphingobacteriia</taxon>
        <taxon>Sphingobacteriales</taxon>
        <taxon>Sphingobacteriaceae</taxon>
        <taxon>Pedobacter</taxon>
    </lineage>
</organism>
<proteinExistence type="predicted"/>
<evidence type="ECO:0000313" key="2">
    <source>
        <dbReference type="EMBL" id="TCO28877.1"/>
    </source>
</evidence>
<reference evidence="4" key="2">
    <citation type="journal article" date="2019" name="Int. J. Syst. Evol. Microbiol.">
        <title>The Global Catalogue of Microorganisms (GCM) 10K type strain sequencing project: providing services to taxonomists for standard genome sequencing and annotation.</title>
        <authorList>
            <consortium name="The Broad Institute Genomics Platform"/>
            <consortium name="The Broad Institute Genome Sequencing Center for Infectious Disease"/>
            <person name="Wu L."/>
            <person name="Ma J."/>
        </authorList>
    </citation>
    <scope>NUCLEOTIDE SEQUENCE [LARGE SCALE GENOMIC DNA]</scope>
    <source>
        <strain evidence="4">CGMCC 1.15644</strain>
    </source>
</reference>
<evidence type="ECO:0000313" key="1">
    <source>
        <dbReference type="EMBL" id="GGE52534.1"/>
    </source>
</evidence>
<dbReference type="InterPro" id="IPR025345">
    <property type="entry name" value="DUF4249"/>
</dbReference>
<protein>
    <recommendedName>
        <fullName evidence="5">DUF4249 domain-containing protein</fullName>
    </recommendedName>
</protein>
<reference evidence="1" key="4">
    <citation type="submission" date="2024-05" db="EMBL/GenBank/DDBJ databases">
        <authorList>
            <person name="Sun Q."/>
            <person name="Zhou Y."/>
        </authorList>
    </citation>
    <scope>NUCLEOTIDE SEQUENCE</scope>
    <source>
        <strain evidence="1">CGMCC 1.15644</strain>
    </source>
</reference>
<evidence type="ECO:0008006" key="5">
    <source>
        <dbReference type="Google" id="ProtNLM"/>
    </source>
</evidence>
<reference evidence="1" key="1">
    <citation type="journal article" date="2014" name="Int. J. Syst. Evol. Microbiol.">
        <title>Complete genome of a new Firmicutes species belonging to the dominant human colonic microbiota ('Ruminococcus bicirculans') reveals two chromosomes and a selective capacity to utilize plant glucans.</title>
        <authorList>
            <consortium name="NISC Comparative Sequencing Program"/>
            <person name="Wegmann U."/>
            <person name="Louis P."/>
            <person name="Goesmann A."/>
            <person name="Henrissat B."/>
            <person name="Duncan S.H."/>
            <person name="Flint H.J."/>
        </authorList>
    </citation>
    <scope>NUCLEOTIDE SEQUENCE</scope>
    <source>
        <strain evidence="1">CGMCC 1.15644</strain>
    </source>
</reference>
<dbReference type="AlphaFoldDB" id="A0A4R2HIP5"/>
<sequence length="272" mass="30877">MKIKGFFAIILTLILNGCKKNEATIPVPYDLIIEGGIYTNSKRQYIRLSKPISRYEKNLPTVKNAIVIINDGENDIYFKETEKPGIYSGIVENNKNFFEPYTLTVEYDNKRYTAVDTLTPVYPIDLNYIPASAMMVDNQVRLNVPKHNFGTLWSQQWLILPEGELMAEEHLSKNYPFSYSHSYGTPNALHPLTQKGRVLNLAPNSLVNIYKFSLSAEYSAYLYRLFQETDWKGILSAAPGNIKGNISGNANGFFYTTDVEMQTRSVNSLIGK</sequence>
<accession>A0A4R2HIP5</accession>
<reference evidence="2 3" key="3">
    <citation type="submission" date="2019-03" db="EMBL/GenBank/DDBJ databases">
        <title>Genomic Encyclopedia of Type Strains, Phase IV (KMG-IV): sequencing the most valuable type-strain genomes for metagenomic binning, comparative biology and taxonomic classification.</title>
        <authorList>
            <person name="Goeker M."/>
        </authorList>
    </citation>
    <scope>NUCLEOTIDE SEQUENCE [LARGE SCALE GENOMIC DNA]</scope>
    <source>
        <strain evidence="2 3">DSM 103236</strain>
    </source>
</reference>
<dbReference type="EMBL" id="SLWO01000002">
    <property type="protein sequence ID" value="TCO28877.1"/>
    <property type="molecule type" value="Genomic_DNA"/>
</dbReference>
<dbReference type="OrthoDB" id="701681at2"/>
<gene>
    <name evidence="2" type="ORF">EV200_102294</name>
    <name evidence="1" type="ORF">GCM10011413_18500</name>
</gene>
<name>A0A4R2HIP5_9SPHI</name>
<dbReference type="RefSeq" id="WP_132529939.1">
    <property type="nucleotide sequence ID" value="NZ_BMJO01000003.1"/>
</dbReference>